<organism evidence="4 5">
    <name type="scientific">Candidatus Spyradosoma merdigallinarum</name>
    <dbReference type="NCBI Taxonomy" id="2840950"/>
    <lineage>
        <taxon>Bacteria</taxon>
        <taxon>Pseudomonadati</taxon>
        <taxon>Verrucomicrobiota</taxon>
        <taxon>Opitutia</taxon>
        <taxon>Opitutia incertae sedis</taxon>
        <taxon>Candidatus Spyradosoma</taxon>
    </lineage>
</organism>
<feature type="compositionally biased region" description="Acidic residues" evidence="1">
    <location>
        <begin position="264"/>
        <end position="281"/>
    </location>
</feature>
<keyword evidence="2" id="KW-0812">Transmembrane</keyword>
<keyword evidence="2" id="KW-0472">Membrane</keyword>
<evidence type="ECO:0000256" key="2">
    <source>
        <dbReference type="SAM" id="Phobius"/>
    </source>
</evidence>
<reference evidence="4" key="1">
    <citation type="submission" date="2020-10" db="EMBL/GenBank/DDBJ databases">
        <authorList>
            <person name="Gilroy R."/>
        </authorList>
    </citation>
    <scope>NUCLEOTIDE SEQUENCE</scope>
    <source>
        <strain evidence="4">10669</strain>
    </source>
</reference>
<feature type="domain" description="GTPase-associated protein 1 N-terminal" evidence="3">
    <location>
        <begin position="2"/>
        <end position="128"/>
    </location>
</feature>
<dbReference type="Pfam" id="PF20013">
    <property type="entry name" value="GAP1-N2"/>
    <property type="match status" value="1"/>
</dbReference>
<dbReference type="AlphaFoldDB" id="A0A9D1T158"/>
<dbReference type="EMBL" id="DVOG01000132">
    <property type="protein sequence ID" value="HIV04493.1"/>
    <property type="molecule type" value="Genomic_DNA"/>
</dbReference>
<keyword evidence="2" id="KW-1133">Transmembrane helix</keyword>
<evidence type="ECO:0000259" key="3">
    <source>
        <dbReference type="Pfam" id="PF20013"/>
    </source>
</evidence>
<name>A0A9D1T158_9BACT</name>
<protein>
    <recommendedName>
        <fullName evidence="3">GTPase-associated protein 1 N-terminal domain-containing protein</fullName>
    </recommendedName>
</protein>
<proteinExistence type="predicted"/>
<evidence type="ECO:0000256" key="1">
    <source>
        <dbReference type="SAM" id="MobiDB-lite"/>
    </source>
</evidence>
<dbReference type="Proteomes" id="UP000886812">
    <property type="component" value="Unassembled WGS sequence"/>
</dbReference>
<accession>A0A9D1T158</accession>
<evidence type="ECO:0000313" key="4">
    <source>
        <dbReference type="EMBL" id="HIV04493.1"/>
    </source>
</evidence>
<gene>
    <name evidence="4" type="ORF">IAC75_05020</name>
</gene>
<evidence type="ECO:0000313" key="5">
    <source>
        <dbReference type="Proteomes" id="UP000886812"/>
    </source>
</evidence>
<dbReference type="InterPro" id="IPR045402">
    <property type="entry name" value="GAP1-N2"/>
</dbReference>
<reference evidence="4" key="2">
    <citation type="journal article" date="2021" name="PeerJ">
        <title>Extensive microbial diversity within the chicken gut microbiome revealed by metagenomics and culture.</title>
        <authorList>
            <person name="Gilroy R."/>
            <person name="Ravi A."/>
            <person name="Getino M."/>
            <person name="Pursley I."/>
            <person name="Horton D.L."/>
            <person name="Alikhan N.F."/>
            <person name="Baker D."/>
            <person name="Gharbi K."/>
            <person name="Hall N."/>
            <person name="Watson M."/>
            <person name="Adriaenssens E.M."/>
            <person name="Foster-Nyarko E."/>
            <person name="Jarju S."/>
            <person name="Secka A."/>
            <person name="Antonio M."/>
            <person name="Oren A."/>
            <person name="Chaudhuri R.R."/>
            <person name="La Ragione R."/>
            <person name="Hildebrand F."/>
            <person name="Pallen M.J."/>
        </authorList>
    </citation>
    <scope>NUCLEOTIDE SEQUENCE</scope>
    <source>
        <strain evidence="4">10669</strain>
    </source>
</reference>
<sequence length="488" mass="52753">MRQLIFTSALAGLDRGRSGFCTVARHASLRARTVAELEKMSAYEPPEGTRPTVFLFRVYSGGSEPLYILTRAGDAGTDPFGRPNCVVHHLIFRRDEIVRLFPPAETALRFRGWCEKFEGPPRFLPEDESLPPEILRGDGESLLPARRWKELTGDAGNAALLCPRGDPRSTVFVGDDFMTGEVLGLFAESAETLGAANAWEVAFSTGICSKKGAGRFLWRMVGERELAVRHPGDFILDFLAPLSVLRAPKTAFAEFARTGKMPPTDDDGFPLGEDDDADETADSAVPPPLASAPAGKAFAAGVPAKGDAERKRFADIAGTAKFLGISALVVAVVVFGVLLWNPFPRRAAESAPAAIAGTVSAEKDAASVRRGILEARIREGDFAGAAEAWLSFAEAFPQEAEKLRQTHWPRFRLKTPGAYAARVARRLALLDAGGVWTQEEKMLVAADLAMFRRVCRELELTPGLVQKKNAAVFERAEAALAAAGTEKD</sequence>
<feature type="region of interest" description="Disordered" evidence="1">
    <location>
        <begin position="257"/>
        <end position="292"/>
    </location>
</feature>
<feature type="transmembrane region" description="Helical" evidence="2">
    <location>
        <begin position="322"/>
        <end position="340"/>
    </location>
</feature>
<comment type="caution">
    <text evidence="4">The sequence shown here is derived from an EMBL/GenBank/DDBJ whole genome shotgun (WGS) entry which is preliminary data.</text>
</comment>